<dbReference type="Gene3D" id="3.40.50.1010">
    <property type="entry name" value="5'-nuclease"/>
    <property type="match status" value="1"/>
</dbReference>
<dbReference type="RefSeq" id="WP_222923408.1">
    <property type="nucleotide sequence ID" value="NZ_CP082286.1"/>
</dbReference>
<dbReference type="CDD" id="cd09879">
    <property type="entry name" value="PIN_VapC_AF0591-like"/>
    <property type="match status" value="1"/>
</dbReference>
<evidence type="ECO:0000259" key="1">
    <source>
        <dbReference type="Pfam" id="PF18477"/>
    </source>
</evidence>
<dbReference type="Pfam" id="PF18477">
    <property type="entry name" value="PIN_9"/>
    <property type="match status" value="1"/>
</dbReference>
<gene>
    <name evidence="2" type="ORF">ACFFOL_13295</name>
</gene>
<organism evidence="2 3">
    <name type="scientific">Halobaculum roseum</name>
    <dbReference type="NCBI Taxonomy" id="2175149"/>
    <lineage>
        <taxon>Archaea</taxon>
        <taxon>Methanobacteriati</taxon>
        <taxon>Methanobacteriota</taxon>
        <taxon>Stenosarchaea group</taxon>
        <taxon>Halobacteria</taxon>
        <taxon>Halobacteriales</taxon>
        <taxon>Haloferacaceae</taxon>
        <taxon>Halobaculum</taxon>
    </lineage>
</organism>
<name>A0ABD5MMT8_9EURY</name>
<reference evidence="2" key="1">
    <citation type="submission" date="2024-09" db="EMBL/GenBank/DDBJ databases">
        <authorList>
            <person name="Sun Q."/>
        </authorList>
    </citation>
    <scope>NUCLEOTIDE SEQUENCE [LARGE SCALE GENOMIC DNA]</scope>
    <source>
        <strain evidence="2">JCM 31273</strain>
    </source>
</reference>
<keyword evidence="3" id="KW-1185">Reference proteome</keyword>
<evidence type="ECO:0000313" key="2">
    <source>
        <dbReference type="EMBL" id="MFB9825141.1"/>
    </source>
</evidence>
<dbReference type="InterPro" id="IPR029060">
    <property type="entry name" value="PIN-like_dom_sf"/>
</dbReference>
<proteinExistence type="predicted"/>
<dbReference type="Proteomes" id="UP001589595">
    <property type="component" value="Unassembled WGS sequence"/>
</dbReference>
<dbReference type="SUPFAM" id="SSF88723">
    <property type="entry name" value="PIN domain-like"/>
    <property type="match status" value="1"/>
</dbReference>
<feature type="domain" description="VapC9 PIN-like" evidence="1">
    <location>
        <begin position="2"/>
        <end position="125"/>
    </location>
</feature>
<dbReference type="InterPro" id="IPR041120">
    <property type="entry name" value="PIN_9"/>
</dbReference>
<dbReference type="GeneID" id="67211055"/>
<comment type="caution">
    <text evidence="2">The sequence shown here is derived from an EMBL/GenBank/DDBJ whole genome shotgun (WGS) entry which is preliminary data.</text>
</comment>
<accession>A0ABD5MMT8</accession>
<dbReference type="AlphaFoldDB" id="A0ABD5MMT8"/>
<dbReference type="EMBL" id="JBHMAJ010000009">
    <property type="protein sequence ID" value="MFB9825141.1"/>
    <property type="molecule type" value="Genomic_DNA"/>
</dbReference>
<sequence length="134" mass="14027">MVVLDTNALMMPVECGVRVFEELDRLVDDPELVTPEAVVAELETLAAGAGEEATAASVGRDLAERCRVVETAQQYADDAVVELAAGGAGSGADADTGFDGYVVTNDRPLRERLLARGVRVIGLRGANTLAITQP</sequence>
<evidence type="ECO:0000313" key="3">
    <source>
        <dbReference type="Proteomes" id="UP001589595"/>
    </source>
</evidence>
<protein>
    <submittedName>
        <fullName evidence="2">PIN domain-containing protein</fullName>
    </submittedName>
</protein>